<keyword evidence="4" id="KW-0813">Transport</keyword>
<evidence type="ECO:0000256" key="1">
    <source>
        <dbReference type="ARBA" id="ARBA00004413"/>
    </source>
</evidence>
<evidence type="ECO:0000256" key="6">
    <source>
        <dbReference type="ARBA" id="ARBA00022500"/>
    </source>
</evidence>
<dbReference type="GO" id="GO:0005886">
    <property type="term" value="C:plasma membrane"/>
    <property type="evidence" value="ECO:0007669"/>
    <property type="project" value="UniProtKB-SubCell"/>
</dbReference>
<proteinExistence type="inferred from homology"/>
<dbReference type="Proteomes" id="UP000190064">
    <property type="component" value="Unassembled WGS sequence"/>
</dbReference>
<keyword evidence="12" id="KW-1185">Reference proteome</keyword>
<evidence type="ECO:0000256" key="9">
    <source>
        <dbReference type="ARBA" id="ARBA00023136"/>
    </source>
</evidence>
<dbReference type="InterPro" id="IPR052570">
    <property type="entry name" value="FliJ"/>
</dbReference>
<evidence type="ECO:0000256" key="3">
    <source>
        <dbReference type="ARBA" id="ARBA00020392"/>
    </source>
</evidence>
<dbReference type="PIRSF" id="PIRSF019404">
    <property type="entry name" value="FliJ"/>
    <property type="match status" value="1"/>
</dbReference>
<dbReference type="Pfam" id="PF02050">
    <property type="entry name" value="FliJ"/>
    <property type="match status" value="1"/>
</dbReference>
<comment type="similarity">
    <text evidence="2">Belongs to the FliJ family.</text>
</comment>
<name>A0A1T1HFJ2_OCELI</name>
<dbReference type="RefSeq" id="WP_077243010.1">
    <property type="nucleotide sequence ID" value="NZ_FXTS01000001.1"/>
</dbReference>
<dbReference type="GO" id="GO:0071973">
    <property type="term" value="P:bacterial-type flagellum-dependent cell motility"/>
    <property type="evidence" value="ECO:0007669"/>
    <property type="project" value="InterPro"/>
</dbReference>
<dbReference type="GO" id="GO:0015031">
    <property type="term" value="P:protein transport"/>
    <property type="evidence" value="ECO:0007669"/>
    <property type="project" value="UniProtKB-KW"/>
</dbReference>
<evidence type="ECO:0000256" key="7">
    <source>
        <dbReference type="ARBA" id="ARBA00022795"/>
    </source>
</evidence>
<dbReference type="InterPro" id="IPR012823">
    <property type="entry name" value="Flagell_FliJ"/>
</dbReference>
<accession>A0A1T1HFJ2</accession>
<keyword evidence="9" id="KW-0472">Membrane</keyword>
<evidence type="ECO:0000256" key="8">
    <source>
        <dbReference type="ARBA" id="ARBA00022927"/>
    </source>
</evidence>
<dbReference type="GO" id="GO:0009288">
    <property type="term" value="C:bacterial-type flagellum"/>
    <property type="evidence" value="ECO:0007669"/>
    <property type="project" value="InterPro"/>
</dbReference>
<evidence type="ECO:0000313" key="11">
    <source>
        <dbReference type="EMBL" id="OOV88572.1"/>
    </source>
</evidence>
<comment type="caution">
    <text evidence="11">The sequence shown here is derived from an EMBL/GenBank/DDBJ whole genome shotgun (WGS) entry which is preliminary data.</text>
</comment>
<keyword evidence="8" id="KW-0653">Protein transport</keyword>
<dbReference type="GO" id="GO:0006935">
    <property type="term" value="P:chemotaxis"/>
    <property type="evidence" value="ECO:0007669"/>
    <property type="project" value="UniProtKB-KW"/>
</dbReference>
<dbReference type="GO" id="GO:0003774">
    <property type="term" value="F:cytoskeletal motor activity"/>
    <property type="evidence" value="ECO:0007669"/>
    <property type="project" value="InterPro"/>
</dbReference>
<keyword evidence="11" id="KW-0966">Cell projection</keyword>
<evidence type="ECO:0000256" key="10">
    <source>
        <dbReference type="ARBA" id="ARBA00023225"/>
    </source>
</evidence>
<keyword evidence="10" id="KW-1006">Bacterial flagellum protein export</keyword>
<dbReference type="Gene3D" id="1.10.287.1700">
    <property type="match status" value="1"/>
</dbReference>
<dbReference type="InterPro" id="IPR018006">
    <property type="entry name" value="Flag_FliJ_proteobac"/>
</dbReference>
<protein>
    <recommendedName>
        <fullName evidence="3">Flagellar FliJ protein</fullName>
    </recommendedName>
</protein>
<keyword evidence="6" id="KW-0145">Chemotaxis</keyword>
<dbReference type="PANTHER" id="PTHR38786">
    <property type="entry name" value="FLAGELLAR FLIJ PROTEIN"/>
    <property type="match status" value="1"/>
</dbReference>
<organism evidence="11 12">
    <name type="scientific">Oceanospirillum linum</name>
    <dbReference type="NCBI Taxonomy" id="966"/>
    <lineage>
        <taxon>Bacteria</taxon>
        <taxon>Pseudomonadati</taxon>
        <taxon>Pseudomonadota</taxon>
        <taxon>Gammaproteobacteria</taxon>
        <taxon>Oceanospirillales</taxon>
        <taxon>Oceanospirillaceae</taxon>
        <taxon>Oceanospirillum</taxon>
    </lineage>
</organism>
<dbReference type="NCBIfam" id="TIGR02473">
    <property type="entry name" value="flagell_FliJ"/>
    <property type="match status" value="1"/>
</dbReference>
<keyword evidence="11" id="KW-0969">Cilium</keyword>
<keyword evidence="11" id="KW-0282">Flagellum</keyword>
<evidence type="ECO:0000256" key="5">
    <source>
        <dbReference type="ARBA" id="ARBA00022475"/>
    </source>
</evidence>
<dbReference type="STRING" id="966.BTA35_0203505"/>
<evidence type="ECO:0000313" key="12">
    <source>
        <dbReference type="Proteomes" id="UP000190064"/>
    </source>
</evidence>
<dbReference type="InterPro" id="IPR053716">
    <property type="entry name" value="Flag_assembly_chemotaxis_eff"/>
</dbReference>
<dbReference type="GO" id="GO:0044781">
    <property type="term" value="P:bacterial-type flagellum organization"/>
    <property type="evidence" value="ECO:0007669"/>
    <property type="project" value="UniProtKB-KW"/>
</dbReference>
<evidence type="ECO:0000256" key="2">
    <source>
        <dbReference type="ARBA" id="ARBA00010004"/>
    </source>
</evidence>
<reference evidence="11" key="1">
    <citation type="submission" date="2017-02" db="EMBL/GenBank/DDBJ databases">
        <title>Draft Genome Sequence of the Salt Water Bacterium Oceanospirillum linum ATCC 11336.</title>
        <authorList>
            <person name="Trachtenberg A.M."/>
            <person name="Carney J.G."/>
            <person name="Linnane J.D."/>
            <person name="Rheaume B.A."/>
            <person name="Pitts N.L."/>
            <person name="Mykles D.L."/>
            <person name="Maclea K.S."/>
        </authorList>
    </citation>
    <scope>NUCLEOTIDE SEQUENCE [LARGE SCALE GENOMIC DNA]</scope>
    <source>
        <strain evidence="11">ATCC 11336</strain>
    </source>
</reference>
<evidence type="ECO:0000256" key="4">
    <source>
        <dbReference type="ARBA" id="ARBA00022448"/>
    </source>
</evidence>
<keyword evidence="5" id="KW-1003">Cell membrane</keyword>
<dbReference type="PRINTS" id="PR01004">
    <property type="entry name" value="FLGFLIJ"/>
</dbReference>
<dbReference type="EMBL" id="MTSD02000001">
    <property type="protein sequence ID" value="OOV88572.1"/>
    <property type="molecule type" value="Genomic_DNA"/>
</dbReference>
<sequence length="150" mass="17433">MKRSERLKNIMTMAEKKERDAVNALGYLNTKVSNEELKQKQLLEYELEYHEKIIETGRTGINGATLRTYFGFMDKLSHAANQQVGHIAELEQQVDQVQQYWFKARGKLRAFESLVERAEAQEAAEADKLEQKALDEFAALAYLRRKYSDK</sequence>
<dbReference type="AlphaFoldDB" id="A0A1T1HFJ2"/>
<keyword evidence="7" id="KW-1005">Bacterial flagellum biogenesis</keyword>
<dbReference type="PANTHER" id="PTHR38786:SF1">
    <property type="entry name" value="FLAGELLAR FLIJ PROTEIN"/>
    <property type="match status" value="1"/>
</dbReference>
<gene>
    <name evidence="11" type="ORF">BTA35_0203505</name>
</gene>
<comment type="subcellular location">
    <subcellularLocation>
        <location evidence="1">Cell membrane</location>
        <topology evidence="1">Peripheral membrane protein</topology>
        <orientation evidence="1">Cytoplasmic side</orientation>
    </subcellularLocation>
</comment>